<dbReference type="EMBL" id="JBIGHY010000007">
    <property type="protein sequence ID" value="MFG6415947.1"/>
    <property type="molecule type" value="Genomic_DNA"/>
</dbReference>
<dbReference type="RefSeq" id="WP_394472016.1">
    <property type="nucleotide sequence ID" value="NZ_JBIGHY010000007.1"/>
</dbReference>
<sequence length="106" mass="11138">MSAQNLNNHTLTGPVVSHDFSPPSRGSRRAQMLALLAITAALLGSAAWHADSADMLSDMKQWRTQIARGLQVSLRAVADGRDHPASAPSAAATATAAVVARDVRPR</sequence>
<evidence type="ECO:0000256" key="1">
    <source>
        <dbReference type="SAM" id="MobiDB-lite"/>
    </source>
</evidence>
<feature type="transmembrane region" description="Helical" evidence="2">
    <location>
        <begin position="32"/>
        <end position="50"/>
    </location>
</feature>
<feature type="region of interest" description="Disordered" evidence="1">
    <location>
        <begin position="81"/>
        <end position="106"/>
    </location>
</feature>
<name>A0ABW7ER07_9BURK</name>
<evidence type="ECO:0000313" key="3">
    <source>
        <dbReference type="EMBL" id="MFG6415947.1"/>
    </source>
</evidence>
<comment type="caution">
    <text evidence="3">The sequence shown here is derived from an EMBL/GenBank/DDBJ whole genome shotgun (WGS) entry which is preliminary data.</text>
</comment>
<evidence type="ECO:0000256" key="2">
    <source>
        <dbReference type="SAM" id="Phobius"/>
    </source>
</evidence>
<proteinExistence type="predicted"/>
<feature type="compositionally biased region" description="Polar residues" evidence="1">
    <location>
        <begin position="1"/>
        <end position="11"/>
    </location>
</feature>
<feature type="compositionally biased region" description="Low complexity" evidence="1">
    <location>
        <begin position="85"/>
        <end position="100"/>
    </location>
</feature>
<evidence type="ECO:0000313" key="4">
    <source>
        <dbReference type="Proteomes" id="UP001606300"/>
    </source>
</evidence>
<keyword evidence="2" id="KW-0472">Membrane</keyword>
<keyword evidence="2" id="KW-1133">Transmembrane helix</keyword>
<feature type="region of interest" description="Disordered" evidence="1">
    <location>
        <begin position="1"/>
        <end position="24"/>
    </location>
</feature>
<accession>A0ABW7ER07</accession>
<keyword evidence="2" id="KW-0812">Transmembrane</keyword>
<reference evidence="3 4" key="1">
    <citation type="submission" date="2024-09" db="EMBL/GenBank/DDBJ databases">
        <title>Novel species of the genus Pelomonas and Roseateles isolated from streams.</title>
        <authorList>
            <person name="Lu H."/>
        </authorList>
    </citation>
    <scope>NUCLEOTIDE SEQUENCE [LARGE SCALE GENOMIC DNA]</scope>
    <source>
        <strain evidence="3 4">DC23W</strain>
    </source>
</reference>
<organism evidence="3 4">
    <name type="scientific">Pelomonas dachongensis</name>
    <dbReference type="NCBI Taxonomy" id="3299029"/>
    <lineage>
        <taxon>Bacteria</taxon>
        <taxon>Pseudomonadati</taxon>
        <taxon>Pseudomonadota</taxon>
        <taxon>Betaproteobacteria</taxon>
        <taxon>Burkholderiales</taxon>
        <taxon>Sphaerotilaceae</taxon>
        <taxon>Roseateles</taxon>
    </lineage>
</organism>
<protein>
    <submittedName>
        <fullName evidence="3">Uncharacterized protein</fullName>
    </submittedName>
</protein>
<dbReference type="Proteomes" id="UP001606300">
    <property type="component" value="Unassembled WGS sequence"/>
</dbReference>
<gene>
    <name evidence="3" type="ORF">ACG02S_18795</name>
</gene>
<keyword evidence="4" id="KW-1185">Reference proteome</keyword>